<feature type="region of interest" description="Disordered" evidence="1">
    <location>
        <begin position="1"/>
        <end position="104"/>
    </location>
</feature>
<evidence type="ECO:0008006" key="4">
    <source>
        <dbReference type="Google" id="ProtNLM"/>
    </source>
</evidence>
<name>A0ABP8GPI2_9BURK</name>
<evidence type="ECO:0000313" key="3">
    <source>
        <dbReference type="Proteomes" id="UP001501671"/>
    </source>
</evidence>
<sequence>MATSTLLHDDDGTELDPRKGRSISDLGPSDASDSGSDVAGLGGSDSDTDSAGTGERVSVRPGEDDPTGGDLVPDDVVEEEELVRSNPGDSDDTDAAAAVRGPAD</sequence>
<accession>A0ABP8GPI2</accession>
<comment type="caution">
    <text evidence="2">The sequence shown here is derived from an EMBL/GenBank/DDBJ whole genome shotgun (WGS) entry which is preliminary data.</text>
</comment>
<dbReference type="EMBL" id="BAABFO010000005">
    <property type="protein sequence ID" value="GAA4327973.1"/>
    <property type="molecule type" value="Genomic_DNA"/>
</dbReference>
<feature type="compositionally biased region" description="Low complexity" evidence="1">
    <location>
        <begin position="24"/>
        <end position="39"/>
    </location>
</feature>
<evidence type="ECO:0000313" key="2">
    <source>
        <dbReference type="EMBL" id="GAA4327973.1"/>
    </source>
</evidence>
<protein>
    <recommendedName>
        <fullName evidence="4">MatE family transporter</fullName>
    </recommendedName>
</protein>
<gene>
    <name evidence="2" type="ORF">GCM10023144_13270</name>
</gene>
<dbReference type="RefSeq" id="WP_345247577.1">
    <property type="nucleotide sequence ID" value="NZ_BAABFO010000005.1"/>
</dbReference>
<dbReference type="Proteomes" id="UP001501671">
    <property type="component" value="Unassembled WGS sequence"/>
</dbReference>
<reference evidence="3" key="1">
    <citation type="journal article" date="2019" name="Int. J. Syst. Evol. Microbiol.">
        <title>The Global Catalogue of Microorganisms (GCM) 10K type strain sequencing project: providing services to taxonomists for standard genome sequencing and annotation.</title>
        <authorList>
            <consortium name="The Broad Institute Genomics Platform"/>
            <consortium name="The Broad Institute Genome Sequencing Center for Infectious Disease"/>
            <person name="Wu L."/>
            <person name="Ma J."/>
        </authorList>
    </citation>
    <scope>NUCLEOTIDE SEQUENCE [LARGE SCALE GENOMIC DNA]</scope>
    <source>
        <strain evidence="3">JCM 17666</strain>
    </source>
</reference>
<feature type="compositionally biased region" description="Basic and acidic residues" evidence="1">
    <location>
        <begin position="7"/>
        <end position="19"/>
    </location>
</feature>
<feature type="compositionally biased region" description="Acidic residues" evidence="1">
    <location>
        <begin position="64"/>
        <end position="81"/>
    </location>
</feature>
<proteinExistence type="predicted"/>
<keyword evidence="3" id="KW-1185">Reference proteome</keyword>
<organism evidence="2 3">
    <name type="scientific">Pigmentiphaga soli</name>
    <dbReference type="NCBI Taxonomy" id="1007095"/>
    <lineage>
        <taxon>Bacteria</taxon>
        <taxon>Pseudomonadati</taxon>
        <taxon>Pseudomonadota</taxon>
        <taxon>Betaproteobacteria</taxon>
        <taxon>Burkholderiales</taxon>
        <taxon>Alcaligenaceae</taxon>
        <taxon>Pigmentiphaga</taxon>
    </lineage>
</organism>
<evidence type="ECO:0000256" key="1">
    <source>
        <dbReference type="SAM" id="MobiDB-lite"/>
    </source>
</evidence>